<dbReference type="Pfam" id="PF06977">
    <property type="entry name" value="SdiA-regulated"/>
    <property type="match status" value="1"/>
</dbReference>
<dbReference type="InterPro" id="IPR011042">
    <property type="entry name" value="6-blade_b-propeller_TolB-like"/>
</dbReference>
<dbReference type="SUPFAM" id="SSF101898">
    <property type="entry name" value="NHL repeat"/>
    <property type="match status" value="1"/>
</dbReference>
<accession>A0A167HIJ7</accession>
<sequence>MKTLNYFLLGLFTVIVVTATLAVTAQPLTNKLQHTHGASEYSVEKTWELPKDLNEVSGIAWISDNTIASVQDEDGVIFIYDLEKKKVVKEIEFAGSGDYEGITVHNDNAYVLRSDGKIYEVVNFLNENKSVTTFETDFSSKNNMETLAFDTANKALLIAPKDRDKKDDFKGLYTIPIESKTMEAVPTIKINMNDIAFKNFKKKKVYKTFSPSDVSIHPKTGEYYVLEGIKPKLVILDADGTIKKVHELDTKEFSQPEGITFSPDGTLYISNESGDGPATIVQVKFNQ</sequence>
<dbReference type="OrthoDB" id="5292493at2"/>
<proteinExistence type="inferred from homology"/>
<dbReference type="GO" id="GO:0005886">
    <property type="term" value="C:plasma membrane"/>
    <property type="evidence" value="ECO:0007669"/>
    <property type="project" value="UniProtKB-SubCell"/>
</dbReference>
<comment type="subcellular location">
    <subcellularLocation>
        <location evidence="1">Cell membrane</location>
    </subcellularLocation>
</comment>
<dbReference type="RefSeq" id="WP_068591851.1">
    <property type="nucleotide sequence ID" value="NZ_LRXL01000037.1"/>
</dbReference>
<dbReference type="InterPro" id="IPR015943">
    <property type="entry name" value="WD40/YVTN_repeat-like_dom_sf"/>
</dbReference>
<dbReference type="Gene3D" id="2.130.10.10">
    <property type="entry name" value="YVTN repeat-like/Quinoprotein amine dehydrogenase"/>
    <property type="match status" value="1"/>
</dbReference>
<evidence type="ECO:0000313" key="5">
    <source>
        <dbReference type="EMBL" id="OAB78649.1"/>
    </source>
</evidence>
<reference evidence="5 6" key="1">
    <citation type="submission" date="2016-02" db="EMBL/GenBank/DDBJ databases">
        <title>Ulvibacter sp. LPB0005, isolated from Thais luteostoma.</title>
        <authorList>
            <person name="Shin S.-K."/>
            <person name="Yi H."/>
        </authorList>
    </citation>
    <scope>NUCLEOTIDE SEQUENCE [LARGE SCALE GENOMIC DNA]</scope>
    <source>
        <strain evidence="5 6">LPB0005</strain>
    </source>
</reference>
<protein>
    <recommendedName>
        <fullName evidence="7">SdiA-regulated family protein</fullName>
    </recommendedName>
</protein>
<evidence type="ECO:0000256" key="2">
    <source>
        <dbReference type="ARBA" id="ARBA00009852"/>
    </source>
</evidence>
<evidence type="ECO:0000256" key="4">
    <source>
        <dbReference type="ARBA" id="ARBA00023136"/>
    </source>
</evidence>
<keyword evidence="3" id="KW-1003">Cell membrane</keyword>
<dbReference type="AlphaFoldDB" id="A0A167HIJ7"/>
<dbReference type="InterPro" id="IPR009722">
    <property type="entry name" value="YjiK/CarP"/>
</dbReference>
<evidence type="ECO:0000256" key="1">
    <source>
        <dbReference type="ARBA" id="ARBA00004236"/>
    </source>
</evidence>
<dbReference type="EMBL" id="LRXL01000037">
    <property type="protein sequence ID" value="OAB78649.1"/>
    <property type="molecule type" value="Genomic_DNA"/>
</dbReference>
<evidence type="ECO:0000313" key="6">
    <source>
        <dbReference type="Proteomes" id="UP000077013"/>
    </source>
</evidence>
<organism evidence="5 6">
    <name type="scientific">Cochleicola gelatinilyticus</name>
    <dbReference type="NCBI Taxonomy" id="1763537"/>
    <lineage>
        <taxon>Bacteria</taxon>
        <taxon>Pseudomonadati</taxon>
        <taxon>Bacteroidota</taxon>
        <taxon>Flavobacteriia</taxon>
        <taxon>Flavobacteriales</taxon>
        <taxon>Flavobacteriaceae</taxon>
        <taxon>Cochleicola</taxon>
    </lineage>
</organism>
<evidence type="ECO:0008006" key="7">
    <source>
        <dbReference type="Google" id="ProtNLM"/>
    </source>
</evidence>
<comment type="caution">
    <text evidence="5">The sequence shown here is derived from an EMBL/GenBank/DDBJ whole genome shotgun (WGS) entry which is preliminary data.</text>
</comment>
<keyword evidence="6" id="KW-1185">Reference proteome</keyword>
<evidence type="ECO:0000256" key="3">
    <source>
        <dbReference type="ARBA" id="ARBA00022475"/>
    </source>
</evidence>
<dbReference type="Proteomes" id="UP000077013">
    <property type="component" value="Unassembled WGS sequence"/>
</dbReference>
<keyword evidence="4" id="KW-0472">Membrane</keyword>
<name>A0A167HIJ7_9FLAO</name>
<dbReference type="STRING" id="1763537.ULVI_08685"/>
<gene>
    <name evidence="5" type="ORF">ULVI_08685</name>
</gene>
<dbReference type="Gene3D" id="2.120.10.30">
    <property type="entry name" value="TolB, C-terminal domain"/>
    <property type="match status" value="1"/>
</dbReference>
<comment type="similarity">
    <text evidence="2">Belongs to the YjiK family.</text>
</comment>